<comment type="caution">
    <text evidence="3">The sequence shown here is derived from an EMBL/GenBank/DDBJ whole genome shotgun (WGS) entry which is preliminary data.</text>
</comment>
<keyword evidence="1" id="KW-0472">Membrane</keyword>
<name>A0AAW8R6F6_9ALTE</name>
<dbReference type="SUPFAM" id="SSF81324">
    <property type="entry name" value="Voltage-gated potassium channels"/>
    <property type="match status" value="1"/>
</dbReference>
<dbReference type="Gene3D" id="1.10.287.70">
    <property type="match status" value="1"/>
</dbReference>
<protein>
    <submittedName>
        <fullName evidence="3">Potassium channel family protein</fullName>
    </submittedName>
</protein>
<gene>
    <name evidence="3" type="ORF">RM544_15825</name>
</gene>
<dbReference type="PANTHER" id="PTHR43833">
    <property type="entry name" value="POTASSIUM CHANNEL PROTEIN 2-RELATED-RELATED"/>
    <property type="match status" value="1"/>
</dbReference>
<dbReference type="InterPro" id="IPR036291">
    <property type="entry name" value="NAD(P)-bd_dom_sf"/>
</dbReference>
<dbReference type="EMBL" id="JAVRIE010000007">
    <property type="protein sequence ID" value="MDT0584017.1"/>
    <property type="molecule type" value="Genomic_DNA"/>
</dbReference>
<dbReference type="SUPFAM" id="SSF51735">
    <property type="entry name" value="NAD(P)-binding Rossmann-fold domains"/>
    <property type="match status" value="1"/>
</dbReference>
<feature type="transmembrane region" description="Helical" evidence="1">
    <location>
        <begin position="20"/>
        <end position="40"/>
    </location>
</feature>
<feature type="transmembrane region" description="Helical" evidence="1">
    <location>
        <begin position="80"/>
        <end position="102"/>
    </location>
</feature>
<keyword evidence="3" id="KW-0407">Ion channel</keyword>
<feature type="domain" description="Potassium channel" evidence="2">
    <location>
        <begin position="26"/>
        <end position="103"/>
    </location>
</feature>
<dbReference type="GO" id="GO:0034220">
    <property type="term" value="P:monoatomic ion transmembrane transport"/>
    <property type="evidence" value="ECO:0007669"/>
    <property type="project" value="UniProtKB-KW"/>
</dbReference>
<keyword evidence="1" id="KW-1133">Transmembrane helix</keyword>
<dbReference type="Proteomes" id="UP001249020">
    <property type="component" value="Unassembled WGS sequence"/>
</dbReference>
<evidence type="ECO:0000313" key="4">
    <source>
        <dbReference type="Proteomes" id="UP001249020"/>
    </source>
</evidence>
<evidence type="ECO:0000256" key="1">
    <source>
        <dbReference type="SAM" id="Phobius"/>
    </source>
</evidence>
<dbReference type="InterPro" id="IPR013099">
    <property type="entry name" value="K_chnl_dom"/>
</dbReference>
<dbReference type="InterPro" id="IPR050721">
    <property type="entry name" value="Trk_Ktr_HKT_K-transport"/>
</dbReference>
<evidence type="ECO:0000259" key="2">
    <source>
        <dbReference type="Pfam" id="PF07885"/>
    </source>
</evidence>
<dbReference type="Gene3D" id="3.40.50.720">
    <property type="entry name" value="NAD(P)-binding Rossmann-like Domain"/>
    <property type="match status" value="1"/>
</dbReference>
<dbReference type="AlphaFoldDB" id="A0AAW8R6F6"/>
<sequence>MLNWVKLKKLCMKYFSEMRWYTLLLALLFYTVTSWVFLFLAEEHALLEANDYFYWLIVTGSTVGYGDMSPSTSAGKLIVALYVIPVGLSIFALVIGRIASWVSDQWKRGARGLKPLNVSNHILIIGWNEKRTDQLLKLLIKEKLDTPENPDIVLCVRAEIENPRPSEIEFVRVASFNQDEDMDRACIETASTILIDNPYDDVTMTTALYCSKRNPSAHKVAYFEDESLVGLLQKHCPEVECTPSVAVEMLAKSAFDPGSSLLHHDLLDVEEGQAQFSVDLPLMVNPVSVEALFLGLKKQYNATFIGYAAAEDANQITVNPDFSAVVTPGDKIFYIADQRINDVDWNSLHA</sequence>
<proteinExistence type="predicted"/>
<reference evidence="3 4" key="1">
    <citation type="submission" date="2023-09" db="EMBL/GenBank/DDBJ databases">
        <authorList>
            <person name="Rey-Velasco X."/>
        </authorList>
    </citation>
    <scope>NUCLEOTIDE SEQUENCE [LARGE SCALE GENOMIC DNA]</scope>
    <source>
        <strain evidence="3 4">W409</strain>
    </source>
</reference>
<keyword evidence="1" id="KW-0812">Transmembrane</keyword>
<accession>A0AAW8R6F6</accession>
<evidence type="ECO:0000313" key="3">
    <source>
        <dbReference type="EMBL" id="MDT0584017.1"/>
    </source>
</evidence>
<keyword evidence="3" id="KW-0406">Ion transport</keyword>
<organism evidence="3 4">
    <name type="scientific">Brumicola blandensis</name>
    <dbReference type="NCBI Taxonomy" id="3075611"/>
    <lineage>
        <taxon>Bacteria</taxon>
        <taxon>Pseudomonadati</taxon>
        <taxon>Pseudomonadota</taxon>
        <taxon>Gammaproteobacteria</taxon>
        <taxon>Alteromonadales</taxon>
        <taxon>Alteromonadaceae</taxon>
        <taxon>Brumicola</taxon>
    </lineage>
</organism>
<dbReference type="RefSeq" id="WP_311362785.1">
    <property type="nucleotide sequence ID" value="NZ_JAVRIE010000007.1"/>
</dbReference>
<keyword evidence="3" id="KW-0813">Transport</keyword>
<keyword evidence="4" id="KW-1185">Reference proteome</keyword>
<dbReference type="Pfam" id="PF07885">
    <property type="entry name" value="Ion_trans_2"/>
    <property type="match status" value="1"/>
</dbReference>
<dbReference type="PANTHER" id="PTHR43833:SF9">
    <property type="entry name" value="POTASSIUM CHANNEL PROTEIN YUGO-RELATED"/>
    <property type="match status" value="1"/>
</dbReference>